<feature type="transmembrane region" description="Helical" evidence="1">
    <location>
        <begin position="22"/>
        <end position="40"/>
    </location>
</feature>
<dbReference type="Proteomes" id="UP000266673">
    <property type="component" value="Unassembled WGS sequence"/>
</dbReference>
<comment type="caution">
    <text evidence="2">The sequence shown here is derived from an EMBL/GenBank/DDBJ whole genome shotgun (WGS) entry which is preliminary data.</text>
</comment>
<feature type="transmembrane region" description="Helical" evidence="1">
    <location>
        <begin position="61"/>
        <end position="80"/>
    </location>
</feature>
<protein>
    <submittedName>
        <fullName evidence="2">Uncharacterized protein</fullName>
    </submittedName>
</protein>
<keyword evidence="1" id="KW-0472">Membrane</keyword>
<gene>
    <name evidence="2" type="ORF">C2G38_762239</name>
</gene>
<evidence type="ECO:0000256" key="1">
    <source>
        <dbReference type="SAM" id="Phobius"/>
    </source>
</evidence>
<organism evidence="2 3">
    <name type="scientific">Gigaspora rosea</name>
    <dbReference type="NCBI Taxonomy" id="44941"/>
    <lineage>
        <taxon>Eukaryota</taxon>
        <taxon>Fungi</taxon>
        <taxon>Fungi incertae sedis</taxon>
        <taxon>Mucoromycota</taxon>
        <taxon>Glomeromycotina</taxon>
        <taxon>Glomeromycetes</taxon>
        <taxon>Diversisporales</taxon>
        <taxon>Gigasporaceae</taxon>
        <taxon>Gigaspora</taxon>
    </lineage>
</organism>
<name>A0A397TZZ9_9GLOM</name>
<keyword evidence="3" id="KW-1185">Reference proteome</keyword>
<dbReference type="AlphaFoldDB" id="A0A397TZZ9"/>
<evidence type="ECO:0000313" key="3">
    <source>
        <dbReference type="Proteomes" id="UP000266673"/>
    </source>
</evidence>
<evidence type="ECO:0000313" key="2">
    <source>
        <dbReference type="EMBL" id="RIB03595.1"/>
    </source>
</evidence>
<keyword evidence="1" id="KW-0812">Transmembrane</keyword>
<proteinExistence type="predicted"/>
<keyword evidence="1" id="KW-1133">Transmembrane helix</keyword>
<dbReference type="EMBL" id="QKWP01002369">
    <property type="protein sequence ID" value="RIB03595.1"/>
    <property type="molecule type" value="Genomic_DNA"/>
</dbReference>
<sequence length="81" mass="9584">MCLKCNCISLDTLSTPKLFSCYFFFYLQFILTLSLFKFNYIEQLCKNKVHLYLTFHRIASAQYSLGISCFKVLVIIIIIFF</sequence>
<accession>A0A397TZZ9</accession>
<reference evidence="2 3" key="1">
    <citation type="submission" date="2018-06" db="EMBL/GenBank/DDBJ databases">
        <title>Comparative genomics reveals the genomic features of Rhizophagus irregularis, R. cerebriforme, R. diaphanum and Gigaspora rosea, and their symbiotic lifestyle signature.</title>
        <authorList>
            <person name="Morin E."/>
            <person name="San Clemente H."/>
            <person name="Chen E.C.H."/>
            <person name="De La Providencia I."/>
            <person name="Hainaut M."/>
            <person name="Kuo A."/>
            <person name="Kohler A."/>
            <person name="Murat C."/>
            <person name="Tang N."/>
            <person name="Roy S."/>
            <person name="Loubradou J."/>
            <person name="Henrissat B."/>
            <person name="Grigoriev I.V."/>
            <person name="Corradi N."/>
            <person name="Roux C."/>
            <person name="Martin F.M."/>
        </authorList>
    </citation>
    <scope>NUCLEOTIDE SEQUENCE [LARGE SCALE GENOMIC DNA]</scope>
    <source>
        <strain evidence="2 3">DAOM 194757</strain>
    </source>
</reference>